<comment type="similarity">
    <text evidence="2">Belongs to the binding-protein-dependent transport system permease family. FecCD subfamily.</text>
</comment>
<dbReference type="FunFam" id="1.10.3470.10:FF:000001">
    <property type="entry name" value="Vitamin B12 ABC transporter permease BtuC"/>
    <property type="match status" value="1"/>
</dbReference>
<keyword evidence="7 8" id="KW-0472">Membrane</keyword>
<evidence type="ECO:0000256" key="7">
    <source>
        <dbReference type="ARBA" id="ARBA00023136"/>
    </source>
</evidence>
<evidence type="ECO:0000313" key="10">
    <source>
        <dbReference type="Proteomes" id="UP000467132"/>
    </source>
</evidence>
<dbReference type="Gene3D" id="1.10.3470.10">
    <property type="entry name" value="ABC transporter involved in vitamin B12 uptake, BtuC"/>
    <property type="match status" value="1"/>
</dbReference>
<evidence type="ECO:0000256" key="2">
    <source>
        <dbReference type="ARBA" id="ARBA00007935"/>
    </source>
</evidence>
<feature type="transmembrane region" description="Helical" evidence="8">
    <location>
        <begin position="331"/>
        <end position="350"/>
    </location>
</feature>
<dbReference type="Pfam" id="PF01032">
    <property type="entry name" value="FecCD"/>
    <property type="match status" value="1"/>
</dbReference>
<protein>
    <submittedName>
        <fullName evidence="9">Iron ABC transporter permease</fullName>
    </submittedName>
</protein>
<accession>A0A845R3L9</accession>
<evidence type="ECO:0000313" key="9">
    <source>
        <dbReference type="EMBL" id="NBI08032.1"/>
    </source>
</evidence>
<evidence type="ECO:0000256" key="5">
    <source>
        <dbReference type="ARBA" id="ARBA00022692"/>
    </source>
</evidence>
<feature type="transmembrane region" description="Helical" evidence="8">
    <location>
        <begin position="303"/>
        <end position="325"/>
    </location>
</feature>
<organism evidence="9 10">
    <name type="scientific">Senegalia massiliensis</name>
    <dbReference type="NCBI Taxonomy" id="1720316"/>
    <lineage>
        <taxon>Bacteria</taxon>
        <taxon>Bacillati</taxon>
        <taxon>Bacillota</taxon>
        <taxon>Clostridia</taxon>
        <taxon>Eubacteriales</taxon>
        <taxon>Clostridiaceae</taxon>
        <taxon>Senegalia</taxon>
    </lineage>
</organism>
<evidence type="ECO:0000256" key="8">
    <source>
        <dbReference type="SAM" id="Phobius"/>
    </source>
</evidence>
<dbReference type="Proteomes" id="UP000467132">
    <property type="component" value="Unassembled WGS sequence"/>
</dbReference>
<keyword evidence="6 8" id="KW-1133">Transmembrane helix</keyword>
<sequence length="360" mass="39108">MEDSNNLKNKKCLIETPTYIGVSIILVLFLLFSFFYSITFGSIDISVKDIYRIILHKIFNIGSIDNLSRAIIDIVWLVRLPRIILAIIVGMGLSVSGVIMQAVVKNPLADPYILGISSGASLGATLAIMLGIGTTLGSNYVGISAFIMAFIVSIMVVALANLGGRPTSTKLLLAGMAISTLCSSFSSFIIYTSENREGMRTVAFWLMGSFSGANWDNLKIAIPVVVISTIFFITQYRTLNLMLLGDEVSITLGTDLQRYRQFYLLITSIIIGFLVFNAGIIGFVGLIVPHIARLIFGTDHKKILLMSALIGSILLIWSDVISRLIIQGSEVPVGIIISLIGAPSFVYLIVSRTYGFGGKN</sequence>
<feature type="transmembrane region" description="Helical" evidence="8">
    <location>
        <begin position="20"/>
        <end position="43"/>
    </location>
</feature>
<dbReference type="PANTHER" id="PTHR30472">
    <property type="entry name" value="FERRIC ENTEROBACTIN TRANSPORT SYSTEM PERMEASE PROTEIN"/>
    <property type="match status" value="1"/>
</dbReference>
<dbReference type="RefSeq" id="WP_160198496.1">
    <property type="nucleotide sequence ID" value="NZ_QXXA01000018.1"/>
</dbReference>
<keyword evidence="4" id="KW-1003">Cell membrane</keyword>
<dbReference type="EMBL" id="QXXA01000018">
    <property type="protein sequence ID" value="NBI08032.1"/>
    <property type="molecule type" value="Genomic_DNA"/>
</dbReference>
<evidence type="ECO:0000256" key="1">
    <source>
        <dbReference type="ARBA" id="ARBA00004651"/>
    </source>
</evidence>
<gene>
    <name evidence="9" type="ORF">D3Z33_14320</name>
</gene>
<dbReference type="GO" id="GO:0005886">
    <property type="term" value="C:plasma membrane"/>
    <property type="evidence" value="ECO:0007669"/>
    <property type="project" value="UniProtKB-SubCell"/>
</dbReference>
<keyword evidence="3" id="KW-0813">Transport</keyword>
<feature type="transmembrane region" description="Helical" evidence="8">
    <location>
        <begin position="140"/>
        <end position="159"/>
    </location>
</feature>
<dbReference type="SUPFAM" id="SSF81345">
    <property type="entry name" value="ABC transporter involved in vitamin B12 uptake, BtuC"/>
    <property type="match status" value="1"/>
</dbReference>
<proteinExistence type="inferred from homology"/>
<dbReference type="AlphaFoldDB" id="A0A845R3L9"/>
<evidence type="ECO:0000256" key="6">
    <source>
        <dbReference type="ARBA" id="ARBA00022989"/>
    </source>
</evidence>
<dbReference type="InterPro" id="IPR000522">
    <property type="entry name" value="ABC_transptr_permease_BtuC"/>
</dbReference>
<evidence type="ECO:0000256" key="3">
    <source>
        <dbReference type="ARBA" id="ARBA00022448"/>
    </source>
</evidence>
<comment type="caution">
    <text evidence="9">The sequence shown here is derived from an EMBL/GenBank/DDBJ whole genome shotgun (WGS) entry which is preliminary data.</text>
</comment>
<keyword evidence="10" id="KW-1185">Reference proteome</keyword>
<feature type="transmembrane region" description="Helical" evidence="8">
    <location>
        <begin position="262"/>
        <end position="291"/>
    </location>
</feature>
<dbReference type="GO" id="GO:0033214">
    <property type="term" value="P:siderophore-iron import into cell"/>
    <property type="evidence" value="ECO:0007669"/>
    <property type="project" value="TreeGrafter"/>
</dbReference>
<name>A0A845R3L9_9CLOT</name>
<dbReference type="GO" id="GO:0022857">
    <property type="term" value="F:transmembrane transporter activity"/>
    <property type="evidence" value="ECO:0007669"/>
    <property type="project" value="InterPro"/>
</dbReference>
<feature type="transmembrane region" description="Helical" evidence="8">
    <location>
        <begin position="112"/>
        <end position="133"/>
    </location>
</feature>
<keyword evidence="5 8" id="KW-0812">Transmembrane</keyword>
<feature type="transmembrane region" description="Helical" evidence="8">
    <location>
        <begin position="217"/>
        <end position="236"/>
    </location>
</feature>
<dbReference type="InterPro" id="IPR037294">
    <property type="entry name" value="ABC_BtuC-like"/>
</dbReference>
<dbReference type="OrthoDB" id="9792889at2"/>
<reference evidence="9 10" key="1">
    <citation type="submission" date="2018-08" db="EMBL/GenBank/DDBJ databases">
        <title>Murine metabolic-syndrome-specific gut microbial biobank.</title>
        <authorList>
            <person name="Liu C."/>
        </authorList>
    </citation>
    <scope>NUCLEOTIDE SEQUENCE [LARGE SCALE GENOMIC DNA]</scope>
    <source>
        <strain evidence="9 10">583</strain>
    </source>
</reference>
<feature type="transmembrane region" description="Helical" evidence="8">
    <location>
        <begin position="83"/>
        <end position="100"/>
    </location>
</feature>
<evidence type="ECO:0000256" key="4">
    <source>
        <dbReference type="ARBA" id="ARBA00022475"/>
    </source>
</evidence>
<comment type="subcellular location">
    <subcellularLocation>
        <location evidence="1">Cell membrane</location>
        <topology evidence="1">Multi-pass membrane protein</topology>
    </subcellularLocation>
</comment>
<dbReference type="CDD" id="cd06550">
    <property type="entry name" value="TM_ABC_iron-siderophores_like"/>
    <property type="match status" value="1"/>
</dbReference>
<feature type="transmembrane region" description="Helical" evidence="8">
    <location>
        <begin position="171"/>
        <end position="191"/>
    </location>
</feature>
<dbReference type="PANTHER" id="PTHR30472:SF25">
    <property type="entry name" value="ABC TRANSPORTER PERMEASE PROTEIN MJ0876-RELATED"/>
    <property type="match status" value="1"/>
</dbReference>